<evidence type="ECO:0008006" key="5">
    <source>
        <dbReference type="Google" id="ProtNLM"/>
    </source>
</evidence>
<accession>A0ABN9WMY6</accession>
<keyword evidence="2" id="KW-0732">Signal</keyword>
<comment type="caution">
    <text evidence="3">The sequence shown here is derived from an EMBL/GenBank/DDBJ whole genome shotgun (WGS) entry which is preliminary data.</text>
</comment>
<reference evidence="3" key="1">
    <citation type="submission" date="2023-10" db="EMBL/GenBank/DDBJ databases">
        <authorList>
            <person name="Chen Y."/>
            <person name="Shah S."/>
            <person name="Dougan E. K."/>
            <person name="Thang M."/>
            <person name="Chan C."/>
        </authorList>
    </citation>
    <scope>NUCLEOTIDE SEQUENCE [LARGE SCALE GENOMIC DNA]</scope>
</reference>
<evidence type="ECO:0000256" key="1">
    <source>
        <dbReference type="SAM" id="MobiDB-lite"/>
    </source>
</evidence>
<name>A0ABN9WMY6_9DINO</name>
<feature type="compositionally biased region" description="Low complexity" evidence="1">
    <location>
        <begin position="103"/>
        <end position="112"/>
    </location>
</feature>
<dbReference type="EMBL" id="CAUYUJ010018804">
    <property type="protein sequence ID" value="CAK0886447.1"/>
    <property type="molecule type" value="Genomic_DNA"/>
</dbReference>
<protein>
    <recommendedName>
        <fullName evidence="5">SLH domain-containing protein</fullName>
    </recommendedName>
</protein>
<feature type="region of interest" description="Disordered" evidence="1">
    <location>
        <begin position="88"/>
        <end position="138"/>
    </location>
</feature>
<evidence type="ECO:0000256" key="2">
    <source>
        <dbReference type="SAM" id="SignalP"/>
    </source>
</evidence>
<sequence length="138" mass="15159">MMSRLFVAGVLLRTCLGITLRPDAQAARESGPCRDAAPGEWCHAAAVWAKEIGFERRPDWPVGDASQRSLSDPDFQALLHQLGEAECSRPCPQDLGTRRAARPRWGSSSSRAPRARRWAPGDFCGPGLKLQGPERLRP</sequence>
<evidence type="ECO:0000313" key="4">
    <source>
        <dbReference type="Proteomes" id="UP001189429"/>
    </source>
</evidence>
<organism evidence="3 4">
    <name type="scientific">Prorocentrum cordatum</name>
    <dbReference type="NCBI Taxonomy" id="2364126"/>
    <lineage>
        <taxon>Eukaryota</taxon>
        <taxon>Sar</taxon>
        <taxon>Alveolata</taxon>
        <taxon>Dinophyceae</taxon>
        <taxon>Prorocentrales</taxon>
        <taxon>Prorocentraceae</taxon>
        <taxon>Prorocentrum</taxon>
    </lineage>
</organism>
<evidence type="ECO:0000313" key="3">
    <source>
        <dbReference type="EMBL" id="CAK0886447.1"/>
    </source>
</evidence>
<gene>
    <name evidence="3" type="ORF">PCOR1329_LOCUS67790</name>
</gene>
<dbReference type="Proteomes" id="UP001189429">
    <property type="component" value="Unassembled WGS sequence"/>
</dbReference>
<feature type="signal peptide" evidence="2">
    <location>
        <begin position="1"/>
        <end position="17"/>
    </location>
</feature>
<keyword evidence="4" id="KW-1185">Reference proteome</keyword>
<feature type="chain" id="PRO_5047519902" description="SLH domain-containing protein" evidence="2">
    <location>
        <begin position="18"/>
        <end position="138"/>
    </location>
</feature>
<proteinExistence type="predicted"/>